<dbReference type="SMART" id="SM00283">
    <property type="entry name" value="MA"/>
    <property type="match status" value="1"/>
</dbReference>
<dbReference type="AlphaFoldDB" id="A0A7Y9IUR8"/>
<evidence type="ECO:0000256" key="2">
    <source>
        <dbReference type="ARBA" id="ARBA00029447"/>
    </source>
</evidence>
<dbReference type="GO" id="GO:0004888">
    <property type="term" value="F:transmembrane signaling receptor activity"/>
    <property type="evidence" value="ECO:0007669"/>
    <property type="project" value="InterPro"/>
</dbReference>
<reference evidence="6 7" key="1">
    <citation type="submission" date="2020-07" db="EMBL/GenBank/DDBJ databases">
        <title>Genomic Encyclopedia of Type Strains, Phase IV (KMG-V): Genome sequencing to study the core and pangenomes of soil and plant-associated prokaryotes.</title>
        <authorList>
            <person name="Whitman W."/>
        </authorList>
    </citation>
    <scope>NUCLEOTIDE SEQUENCE [LARGE SCALE GENOMIC DNA]</scope>
    <source>
        <strain evidence="6 7">SAS40</strain>
    </source>
</reference>
<dbReference type="GO" id="GO:0016020">
    <property type="term" value="C:membrane"/>
    <property type="evidence" value="ECO:0007669"/>
    <property type="project" value="InterPro"/>
</dbReference>
<protein>
    <submittedName>
        <fullName evidence="6">Methyl-accepting chemotaxis protein</fullName>
    </submittedName>
</protein>
<dbReference type="InterPro" id="IPR003660">
    <property type="entry name" value="HAMP_dom"/>
</dbReference>
<organism evidence="6 7">
    <name type="scientific">Pigmentiphaga litoralis</name>
    <dbReference type="NCBI Taxonomy" id="516702"/>
    <lineage>
        <taxon>Bacteria</taxon>
        <taxon>Pseudomonadati</taxon>
        <taxon>Pseudomonadota</taxon>
        <taxon>Betaproteobacteria</taxon>
        <taxon>Burkholderiales</taxon>
        <taxon>Alcaligenaceae</taxon>
        <taxon>Pigmentiphaga</taxon>
    </lineage>
</organism>
<dbReference type="RefSeq" id="WP_179587035.1">
    <property type="nucleotide sequence ID" value="NZ_JACBYR010000001.1"/>
</dbReference>
<evidence type="ECO:0000256" key="1">
    <source>
        <dbReference type="ARBA" id="ARBA00023224"/>
    </source>
</evidence>
<comment type="similarity">
    <text evidence="2">Belongs to the methyl-accepting chemotaxis (MCP) protein family.</text>
</comment>
<dbReference type="SMART" id="SM00304">
    <property type="entry name" value="HAMP"/>
    <property type="match status" value="1"/>
</dbReference>
<dbReference type="PANTHER" id="PTHR32089:SF112">
    <property type="entry name" value="LYSOZYME-LIKE PROTEIN-RELATED"/>
    <property type="match status" value="1"/>
</dbReference>
<dbReference type="EMBL" id="JACBYR010000001">
    <property type="protein sequence ID" value="NYE83406.1"/>
    <property type="molecule type" value="Genomic_DNA"/>
</dbReference>
<feature type="domain" description="Methyl-accepting transducer" evidence="4">
    <location>
        <begin position="281"/>
        <end position="517"/>
    </location>
</feature>
<dbReference type="PANTHER" id="PTHR32089">
    <property type="entry name" value="METHYL-ACCEPTING CHEMOTAXIS PROTEIN MCPB"/>
    <property type="match status" value="1"/>
</dbReference>
<comment type="caution">
    <text evidence="6">The sequence shown here is derived from an EMBL/GenBank/DDBJ whole genome shotgun (WGS) entry which is preliminary data.</text>
</comment>
<name>A0A7Y9IUR8_9BURK</name>
<dbReference type="CDD" id="cd06225">
    <property type="entry name" value="HAMP"/>
    <property type="match status" value="1"/>
</dbReference>
<dbReference type="InterPro" id="IPR004090">
    <property type="entry name" value="Chemotax_Me-accpt_rcpt"/>
</dbReference>
<dbReference type="InterPro" id="IPR004089">
    <property type="entry name" value="MCPsignal_dom"/>
</dbReference>
<dbReference type="GO" id="GO:0007165">
    <property type="term" value="P:signal transduction"/>
    <property type="evidence" value="ECO:0007669"/>
    <property type="project" value="UniProtKB-KW"/>
</dbReference>
<dbReference type="PRINTS" id="PR00260">
    <property type="entry name" value="CHEMTRNSDUCR"/>
</dbReference>
<evidence type="ECO:0000259" key="4">
    <source>
        <dbReference type="PROSITE" id="PS50111"/>
    </source>
</evidence>
<dbReference type="SUPFAM" id="SSF58104">
    <property type="entry name" value="Methyl-accepting chemotaxis protein (MCP) signaling domain"/>
    <property type="match status" value="1"/>
</dbReference>
<dbReference type="Pfam" id="PF00672">
    <property type="entry name" value="HAMP"/>
    <property type="match status" value="1"/>
</dbReference>
<dbReference type="GO" id="GO:0006935">
    <property type="term" value="P:chemotaxis"/>
    <property type="evidence" value="ECO:0007669"/>
    <property type="project" value="InterPro"/>
</dbReference>
<evidence type="ECO:0000313" key="6">
    <source>
        <dbReference type="EMBL" id="NYE83406.1"/>
    </source>
</evidence>
<proteinExistence type="inferred from homology"/>
<evidence type="ECO:0000313" key="7">
    <source>
        <dbReference type="Proteomes" id="UP000542125"/>
    </source>
</evidence>
<dbReference type="Proteomes" id="UP000542125">
    <property type="component" value="Unassembled WGS sequence"/>
</dbReference>
<sequence length="554" mass="58014">MTIRYRLFILGSAAMFALLVVVAASLFGLHQLTRTVNSLAVQRIPALVALGAMREGQVQVARHTLEPLQWAAEFSVEAQNEWTRMLQSKARNWQAVDAARQTLAGLPHTEDEQAALDAFDTTFAAWAARDAALTDLLTQLTSVASAADQAFLFIKYQAAYSAQEPAYDQAQAAMRTLADVLAAGAAQEAAGLDATSLRVRLLIAVIGAVAAACLLAWAWHSSRAISGSIAQLRSVLMAVAADLDVTRRAPVRGNDEIDDMARALNTLLDRLRHALGAVQSLSQGMQASAQEVTRAADAVAERSRQQTASAGSMAGAVGGLTAVLAEVDASVDRAADTSRLASGQAEEGRELIARIGSRMQEVTDRVGHAADTLAALDAHGKTIRDVSGLISDIARQTHLLALNAAIEAARAGDEGRGFAVVANEVHRLAEQSGQSSRIISATVEQVAADTQSAIAVMQAVVAEVGASRELAGQAGGFMQLLRTGAEQAAVTVAGIHVLVRQQADANGEVAANVDTVAAMAGHNGAAAEATAGCAQRMRDAAREVDEQLRLFRVA</sequence>
<keyword evidence="1 3" id="KW-0807">Transducer</keyword>
<evidence type="ECO:0000256" key="3">
    <source>
        <dbReference type="PROSITE-ProRule" id="PRU00284"/>
    </source>
</evidence>
<dbReference type="PROSITE" id="PS50885">
    <property type="entry name" value="HAMP"/>
    <property type="match status" value="1"/>
</dbReference>
<keyword evidence="7" id="KW-1185">Reference proteome</keyword>
<dbReference type="Pfam" id="PF00015">
    <property type="entry name" value="MCPsignal"/>
    <property type="match status" value="1"/>
</dbReference>
<evidence type="ECO:0000259" key="5">
    <source>
        <dbReference type="PROSITE" id="PS50885"/>
    </source>
</evidence>
<gene>
    <name evidence="6" type="ORF">FHW18_002677</name>
</gene>
<dbReference type="PROSITE" id="PS50111">
    <property type="entry name" value="CHEMOTAXIS_TRANSDUC_2"/>
    <property type="match status" value="1"/>
</dbReference>
<dbReference type="Gene3D" id="1.10.287.950">
    <property type="entry name" value="Methyl-accepting chemotaxis protein"/>
    <property type="match status" value="1"/>
</dbReference>
<feature type="domain" description="HAMP" evidence="5">
    <location>
        <begin position="223"/>
        <end position="276"/>
    </location>
</feature>
<accession>A0A7Y9IUR8</accession>